<name>I1BHB1_RHIO9</name>
<dbReference type="EMBL" id="CH476732">
    <property type="protein sequence ID" value="EIE75591.1"/>
    <property type="molecule type" value="Genomic_DNA"/>
</dbReference>
<dbReference type="AlphaFoldDB" id="I1BHB1"/>
<dbReference type="Proteomes" id="UP000009138">
    <property type="component" value="Unassembled WGS sequence"/>
</dbReference>
<reference evidence="2 3" key="1">
    <citation type="journal article" date="2009" name="PLoS Genet.">
        <title>Genomic analysis of the basal lineage fungus Rhizopus oryzae reveals a whole-genome duplication.</title>
        <authorList>
            <person name="Ma L.-J."/>
            <person name="Ibrahim A.S."/>
            <person name="Skory C."/>
            <person name="Grabherr M.G."/>
            <person name="Burger G."/>
            <person name="Butler M."/>
            <person name="Elias M."/>
            <person name="Idnurm A."/>
            <person name="Lang B.F."/>
            <person name="Sone T."/>
            <person name="Abe A."/>
            <person name="Calvo S.E."/>
            <person name="Corrochano L.M."/>
            <person name="Engels R."/>
            <person name="Fu J."/>
            <person name="Hansberg W."/>
            <person name="Kim J.-M."/>
            <person name="Kodira C.D."/>
            <person name="Koehrsen M.J."/>
            <person name="Liu B."/>
            <person name="Miranda-Saavedra D."/>
            <person name="O'Leary S."/>
            <person name="Ortiz-Castellanos L."/>
            <person name="Poulter R."/>
            <person name="Rodriguez-Romero J."/>
            <person name="Ruiz-Herrera J."/>
            <person name="Shen Y.-Q."/>
            <person name="Zeng Q."/>
            <person name="Galagan J."/>
            <person name="Birren B.W."/>
            <person name="Cuomo C.A."/>
            <person name="Wickes B.L."/>
        </authorList>
    </citation>
    <scope>NUCLEOTIDE SEQUENCE [LARGE SCALE GENOMIC DNA]</scope>
    <source>
        <strain evidence="3">RA 99-880 / ATCC MYA-4621 / FGSC 9543 / NRRL 43880</strain>
    </source>
</reference>
<feature type="compositionally biased region" description="Polar residues" evidence="1">
    <location>
        <begin position="425"/>
        <end position="440"/>
    </location>
</feature>
<accession>I1BHB1</accession>
<proteinExistence type="predicted"/>
<gene>
    <name evidence="2" type="ORF">RO3G_00295</name>
</gene>
<evidence type="ECO:0000313" key="2">
    <source>
        <dbReference type="EMBL" id="EIE75591.1"/>
    </source>
</evidence>
<evidence type="ECO:0008006" key="4">
    <source>
        <dbReference type="Google" id="ProtNLM"/>
    </source>
</evidence>
<protein>
    <recommendedName>
        <fullName evidence="4">Retrotransposon gag domain-containing protein</fullName>
    </recommendedName>
</protein>
<dbReference type="GeneID" id="93607267"/>
<evidence type="ECO:0000313" key="3">
    <source>
        <dbReference type="Proteomes" id="UP000009138"/>
    </source>
</evidence>
<dbReference type="OMA" id="IEHINTM"/>
<sequence length="492" mass="53959">MVKEDQTPSPFTHGETDTFETNMEEIPKAIEDTEMTNAEETSSPMATSHVASDDKPVDAVMGLRVTLENLRQQIAHAVISGAPQEHLKGLQERAVTIKNCIMFLDEAQAFCISPSTPTGEAVLGPGNHLNTSYPRSAHVIPPDLPIWQWQVLKGRNLVWSEVRSIIVKTYAAQDVAQELEYMDQLLSLKMVPAESIETFTDRFQRIRRAAKWDDDIRTASIYKRALPAFLRQEVSRSLLNLGRDQQDSVAKVAAKARVVLSSNLCSEGSPSPRQDSVPVKSLSMSLASNGTEASKYNPRNSHLLSNLQGITKKSSSPGNVKNKFHCAIHGLANHPTDKCNKYKNLLSQSSSSVSPSPTTTNPPMSFVSVAKKCFRCSGNVPWSREHAAICPRDKPYHGPSKAIRSARLVTSSSNGSKLNLTITPQARPQQASSKVSSGDSNLMDVDGEGYPVNYDYKKLTKQNEVFKSTNHSLIVPITIENVNTMALVDSGS</sequence>
<keyword evidence="3" id="KW-1185">Reference proteome</keyword>
<organism evidence="2 3">
    <name type="scientific">Rhizopus delemar (strain RA 99-880 / ATCC MYA-4621 / FGSC 9543 / NRRL 43880)</name>
    <name type="common">Mucormycosis agent</name>
    <name type="synonym">Rhizopus arrhizus var. delemar</name>
    <dbReference type="NCBI Taxonomy" id="246409"/>
    <lineage>
        <taxon>Eukaryota</taxon>
        <taxon>Fungi</taxon>
        <taxon>Fungi incertae sedis</taxon>
        <taxon>Mucoromycota</taxon>
        <taxon>Mucoromycotina</taxon>
        <taxon>Mucoromycetes</taxon>
        <taxon>Mucorales</taxon>
        <taxon>Mucorineae</taxon>
        <taxon>Rhizopodaceae</taxon>
        <taxon>Rhizopus</taxon>
    </lineage>
</organism>
<dbReference type="RefSeq" id="XP_067510987.1">
    <property type="nucleotide sequence ID" value="XM_067654886.1"/>
</dbReference>
<dbReference type="InParanoid" id="I1BHB1"/>
<feature type="region of interest" description="Disordered" evidence="1">
    <location>
        <begin position="425"/>
        <end position="444"/>
    </location>
</feature>
<dbReference type="OrthoDB" id="2286498at2759"/>
<dbReference type="VEuPathDB" id="FungiDB:RO3G_00295"/>
<evidence type="ECO:0000256" key="1">
    <source>
        <dbReference type="SAM" id="MobiDB-lite"/>
    </source>
</evidence>